<protein>
    <submittedName>
        <fullName evidence="2">DinB family protein</fullName>
    </submittedName>
</protein>
<evidence type="ECO:0000313" key="3">
    <source>
        <dbReference type="Proteomes" id="UP000612233"/>
    </source>
</evidence>
<accession>A0A927BBX5</accession>
<proteinExistence type="predicted"/>
<dbReference type="InterPro" id="IPR034660">
    <property type="entry name" value="DinB/YfiT-like"/>
</dbReference>
<organism evidence="2 3">
    <name type="scientific">Hymenobacter montanus</name>
    <dbReference type="NCBI Taxonomy" id="2771359"/>
    <lineage>
        <taxon>Bacteria</taxon>
        <taxon>Pseudomonadati</taxon>
        <taxon>Bacteroidota</taxon>
        <taxon>Cytophagia</taxon>
        <taxon>Cytophagales</taxon>
        <taxon>Hymenobacteraceae</taxon>
        <taxon>Hymenobacter</taxon>
    </lineage>
</organism>
<evidence type="ECO:0000259" key="1">
    <source>
        <dbReference type="Pfam" id="PF12867"/>
    </source>
</evidence>
<evidence type="ECO:0000313" key="2">
    <source>
        <dbReference type="EMBL" id="MBD2767309.1"/>
    </source>
</evidence>
<dbReference type="Pfam" id="PF12867">
    <property type="entry name" value="DinB_2"/>
    <property type="match status" value="1"/>
</dbReference>
<sequence length="162" mass="17784">MSELPRLLDQLRQAFDGEPWSGPALLTTLAGLPAGATVQRPIAGAHSIWEITQHLTVWTRVVRQRLSENELVQLRAAEDWPAPPALPTEAGWRGVLSALRTAHEQLLATAATIPERSLDHRIGSTFDQVQGFTVYATLHGVAQHYLYHAGQIIMLRKALGAT</sequence>
<dbReference type="SUPFAM" id="SSF109854">
    <property type="entry name" value="DinB/YfiT-like putative metalloenzymes"/>
    <property type="match status" value="1"/>
</dbReference>
<feature type="domain" description="DinB-like" evidence="1">
    <location>
        <begin position="24"/>
        <end position="152"/>
    </location>
</feature>
<gene>
    <name evidence="2" type="ORF">IC235_05330</name>
</gene>
<dbReference type="Proteomes" id="UP000612233">
    <property type="component" value="Unassembled WGS sequence"/>
</dbReference>
<name>A0A927BBX5_9BACT</name>
<reference evidence="2" key="1">
    <citation type="submission" date="2020-09" db="EMBL/GenBank/DDBJ databases">
        <authorList>
            <person name="Kim M.K."/>
        </authorList>
    </citation>
    <scope>NUCLEOTIDE SEQUENCE</scope>
    <source>
        <strain evidence="2">BT664</strain>
    </source>
</reference>
<comment type="caution">
    <text evidence="2">The sequence shown here is derived from an EMBL/GenBank/DDBJ whole genome shotgun (WGS) entry which is preliminary data.</text>
</comment>
<dbReference type="EMBL" id="JACXAD010000004">
    <property type="protein sequence ID" value="MBD2767309.1"/>
    <property type="molecule type" value="Genomic_DNA"/>
</dbReference>
<dbReference type="Gene3D" id="1.20.120.450">
    <property type="entry name" value="dinb family like domain"/>
    <property type="match status" value="1"/>
</dbReference>
<dbReference type="InterPro" id="IPR024775">
    <property type="entry name" value="DinB-like"/>
</dbReference>
<keyword evidence="3" id="KW-1185">Reference proteome</keyword>
<dbReference type="AlphaFoldDB" id="A0A927BBX5"/>
<dbReference type="RefSeq" id="WP_191004125.1">
    <property type="nucleotide sequence ID" value="NZ_JACXAD010000004.1"/>
</dbReference>